<evidence type="ECO:0000256" key="1">
    <source>
        <dbReference type="SAM" id="Phobius"/>
    </source>
</evidence>
<keyword evidence="1" id="KW-1133">Transmembrane helix</keyword>
<dbReference type="AlphaFoldDB" id="A0A5N6NX61"/>
<organism evidence="2 3">
    <name type="scientific">Mikania micrantha</name>
    <name type="common">bitter vine</name>
    <dbReference type="NCBI Taxonomy" id="192012"/>
    <lineage>
        <taxon>Eukaryota</taxon>
        <taxon>Viridiplantae</taxon>
        <taxon>Streptophyta</taxon>
        <taxon>Embryophyta</taxon>
        <taxon>Tracheophyta</taxon>
        <taxon>Spermatophyta</taxon>
        <taxon>Magnoliopsida</taxon>
        <taxon>eudicotyledons</taxon>
        <taxon>Gunneridae</taxon>
        <taxon>Pentapetalae</taxon>
        <taxon>asterids</taxon>
        <taxon>campanulids</taxon>
        <taxon>Asterales</taxon>
        <taxon>Asteraceae</taxon>
        <taxon>Asteroideae</taxon>
        <taxon>Heliantheae alliance</taxon>
        <taxon>Eupatorieae</taxon>
        <taxon>Mikania</taxon>
    </lineage>
</organism>
<proteinExistence type="predicted"/>
<name>A0A5N6NX61_9ASTR</name>
<accession>A0A5N6NX61</accession>
<evidence type="ECO:0000313" key="3">
    <source>
        <dbReference type="Proteomes" id="UP000326396"/>
    </source>
</evidence>
<feature type="transmembrane region" description="Helical" evidence="1">
    <location>
        <begin position="158"/>
        <end position="181"/>
    </location>
</feature>
<evidence type="ECO:0000313" key="2">
    <source>
        <dbReference type="EMBL" id="KAD5508276.1"/>
    </source>
</evidence>
<dbReference type="EMBL" id="SZYD01000008">
    <property type="protein sequence ID" value="KAD5508276.1"/>
    <property type="molecule type" value="Genomic_DNA"/>
</dbReference>
<dbReference type="Proteomes" id="UP000326396">
    <property type="component" value="Linkage Group LG16"/>
</dbReference>
<keyword evidence="1" id="KW-0812">Transmembrane</keyword>
<keyword evidence="3" id="KW-1185">Reference proteome</keyword>
<comment type="caution">
    <text evidence="2">The sequence shown here is derived from an EMBL/GenBank/DDBJ whole genome shotgun (WGS) entry which is preliminary data.</text>
</comment>
<keyword evidence="1" id="KW-0472">Membrane</keyword>
<sequence>MNPTSRRCFLLELDECNERKLGTWGSNSSNGTTLLKHIAFLSCVVKSKQPLLLLQDFTQRVLTSLSSARVNANSRVELRVGETLSTGKTECPTLLSRGSHGECVSYASVPVHVFFKVTPEVLPLNDPAAALRSCSSAAAFSTHCVAQSASSWFRSSSAAASIVVTGGYLIIVQTGFGICLVPRLTY</sequence>
<gene>
    <name evidence="2" type="ORF">E3N88_15979</name>
</gene>
<reference evidence="2 3" key="1">
    <citation type="submission" date="2019-05" db="EMBL/GenBank/DDBJ databases">
        <title>Mikania micrantha, genome provides insights into the molecular mechanism of rapid growth.</title>
        <authorList>
            <person name="Liu B."/>
        </authorList>
    </citation>
    <scope>NUCLEOTIDE SEQUENCE [LARGE SCALE GENOMIC DNA]</scope>
    <source>
        <strain evidence="2">NLD-2019</strain>
        <tissue evidence="2">Leaf</tissue>
    </source>
</reference>
<protein>
    <submittedName>
        <fullName evidence="2">Uncharacterized protein</fullName>
    </submittedName>
</protein>